<sequence length="112" mass="11909">MQQDKTPPRYFYFLPNKVQQCTGRWNPKWSGLGGLSAPRAPPAHSVTPGSVSSESTTMQSLISSTTAKGSTPLPLFLLSLAPMEACPKRSPPLAPKQSGRPTTPCHASTDAS</sequence>
<keyword evidence="3" id="KW-1185">Reference proteome</keyword>
<evidence type="ECO:0000313" key="3">
    <source>
        <dbReference type="Proteomes" id="UP000594220"/>
    </source>
</evidence>
<evidence type="ECO:0000313" key="2">
    <source>
        <dbReference type="Ensembl" id="ENSCPRP00005012667.1"/>
    </source>
</evidence>
<dbReference type="AlphaFoldDB" id="A0A7M4ERA7"/>
<accession>A0A7M4ERA7</accession>
<dbReference type="Ensembl" id="ENSCPRT00005014911.1">
    <property type="protein sequence ID" value="ENSCPRP00005012667.1"/>
    <property type="gene ID" value="ENSCPRG00005008999.1"/>
</dbReference>
<dbReference type="Proteomes" id="UP000594220">
    <property type="component" value="Unplaced"/>
</dbReference>
<protein>
    <submittedName>
        <fullName evidence="2">Uncharacterized protein</fullName>
    </submittedName>
</protein>
<feature type="compositionally biased region" description="Polar residues" evidence="1">
    <location>
        <begin position="47"/>
        <end position="67"/>
    </location>
</feature>
<evidence type="ECO:0000256" key="1">
    <source>
        <dbReference type="SAM" id="MobiDB-lite"/>
    </source>
</evidence>
<feature type="region of interest" description="Disordered" evidence="1">
    <location>
        <begin position="86"/>
        <end position="112"/>
    </location>
</feature>
<name>A0A7M4ERA7_CROPO</name>
<reference evidence="2" key="2">
    <citation type="submission" date="2025-09" db="UniProtKB">
        <authorList>
            <consortium name="Ensembl"/>
        </authorList>
    </citation>
    <scope>IDENTIFICATION</scope>
</reference>
<reference evidence="2" key="1">
    <citation type="submission" date="2025-08" db="UniProtKB">
        <authorList>
            <consortium name="Ensembl"/>
        </authorList>
    </citation>
    <scope>IDENTIFICATION</scope>
</reference>
<feature type="region of interest" description="Disordered" evidence="1">
    <location>
        <begin position="32"/>
        <end position="67"/>
    </location>
</feature>
<proteinExistence type="predicted"/>
<organism evidence="2 3">
    <name type="scientific">Crocodylus porosus</name>
    <name type="common">Saltwater crocodile</name>
    <name type="synonym">Estuarine crocodile</name>
    <dbReference type="NCBI Taxonomy" id="8502"/>
    <lineage>
        <taxon>Eukaryota</taxon>
        <taxon>Metazoa</taxon>
        <taxon>Chordata</taxon>
        <taxon>Craniata</taxon>
        <taxon>Vertebrata</taxon>
        <taxon>Euteleostomi</taxon>
        <taxon>Archelosauria</taxon>
        <taxon>Archosauria</taxon>
        <taxon>Crocodylia</taxon>
        <taxon>Longirostres</taxon>
        <taxon>Crocodylidae</taxon>
        <taxon>Crocodylus</taxon>
    </lineage>
</organism>
<feature type="compositionally biased region" description="Polar residues" evidence="1">
    <location>
        <begin position="99"/>
        <end position="112"/>
    </location>
</feature>